<dbReference type="EMBL" id="CAJNDS010002081">
    <property type="protein sequence ID" value="CAE7313453.1"/>
    <property type="molecule type" value="Genomic_DNA"/>
</dbReference>
<evidence type="ECO:0000313" key="1">
    <source>
        <dbReference type="EMBL" id="CAE7313453.1"/>
    </source>
</evidence>
<proteinExistence type="predicted"/>
<dbReference type="Proteomes" id="UP000604046">
    <property type="component" value="Unassembled WGS sequence"/>
</dbReference>
<keyword evidence="2" id="KW-1185">Reference proteome</keyword>
<dbReference type="AlphaFoldDB" id="A0A812NHR2"/>
<sequence length="99" mass="11200">MGCGGSCQNSQPRTVASFYMTAPQVVPEGAPLPPDRETHDAYIRKLNSCLKRVRKYPKVFQEAVELRRAECFDAVVAEEPRDPVKLPMRNNFAGRTRTF</sequence>
<protein>
    <submittedName>
        <fullName evidence="1">Uncharacterized protein</fullName>
    </submittedName>
</protein>
<gene>
    <name evidence="1" type="ORF">SNAT2548_LOCUS16452</name>
</gene>
<accession>A0A812NHR2</accession>
<name>A0A812NHR2_9DINO</name>
<comment type="caution">
    <text evidence="1">The sequence shown here is derived from an EMBL/GenBank/DDBJ whole genome shotgun (WGS) entry which is preliminary data.</text>
</comment>
<evidence type="ECO:0000313" key="2">
    <source>
        <dbReference type="Proteomes" id="UP000604046"/>
    </source>
</evidence>
<organism evidence="1 2">
    <name type="scientific">Symbiodinium natans</name>
    <dbReference type="NCBI Taxonomy" id="878477"/>
    <lineage>
        <taxon>Eukaryota</taxon>
        <taxon>Sar</taxon>
        <taxon>Alveolata</taxon>
        <taxon>Dinophyceae</taxon>
        <taxon>Suessiales</taxon>
        <taxon>Symbiodiniaceae</taxon>
        <taxon>Symbiodinium</taxon>
    </lineage>
</organism>
<reference evidence="1" key="1">
    <citation type="submission" date="2021-02" db="EMBL/GenBank/DDBJ databases">
        <authorList>
            <person name="Dougan E. K."/>
            <person name="Rhodes N."/>
            <person name="Thang M."/>
            <person name="Chan C."/>
        </authorList>
    </citation>
    <scope>NUCLEOTIDE SEQUENCE</scope>
</reference>
<dbReference type="OrthoDB" id="406518at2759"/>